<keyword evidence="2" id="KW-1185">Reference proteome</keyword>
<dbReference type="OrthoDB" id="1629754at2"/>
<evidence type="ECO:0000313" key="1">
    <source>
        <dbReference type="EMBL" id="AOT70693.1"/>
    </source>
</evidence>
<dbReference type="AlphaFoldDB" id="A0A1D8GIE4"/>
<dbReference type="KEGG" id="gfe:Gferi_14590"/>
<sequence>MKFRYWGRSALSNLLTKYMPPYYRTSKVITSLTGMEGQEVENFQQKLEETCSQFFVDTATYTLERWERELGIPVNNTKPIAYRRSVITSKLRGSGTVTVELIKNVSESFINGEVEVVENPESYRFTIKFVGVRGIPPNMDDLKKAIEEIKPAHLTAVYHYTYLIWDEYDQANKTWDQWDALNLTWEQLECYKEE</sequence>
<name>A0A1D8GIE4_9FIRM</name>
<gene>
    <name evidence="1" type="ORF">Gferi_14590</name>
</gene>
<proteinExistence type="predicted"/>
<dbReference type="InterPro" id="IPR018755">
    <property type="entry name" value="Phage_Mu_Gp48"/>
</dbReference>
<dbReference type="Proteomes" id="UP000095743">
    <property type="component" value="Chromosome"/>
</dbReference>
<organism evidence="1 2">
    <name type="scientific">Geosporobacter ferrireducens</name>
    <dbReference type="NCBI Taxonomy" id="1424294"/>
    <lineage>
        <taxon>Bacteria</taxon>
        <taxon>Bacillati</taxon>
        <taxon>Bacillota</taxon>
        <taxon>Clostridia</taxon>
        <taxon>Peptostreptococcales</taxon>
        <taxon>Thermotaleaceae</taxon>
        <taxon>Geosporobacter</taxon>
    </lineage>
</organism>
<evidence type="ECO:0000313" key="2">
    <source>
        <dbReference type="Proteomes" id="UP000095743"/>
    </source>
</evidence>
<protein>
    <submittedName>
        <fullName evidence="1">Phage portal protein</fullName>
    </submittedName>
</protein>
<dbReference type="Pfam" id="PF10076">
    <property type="entry name" value="Phage_Mu_Gp48"/>
    <property type="match status" value="1"/>
</dbReference>
<reference evidence="1 2" key="1">
    <citation type="submission" date="2016-09" db="EMBL/GenBank/DDBJ databases">
        <title>Genomic analysis reveals versatility of anaerobic energy metabolism of Geosporobacter ferrireducens IRF9 of phylum Firmicutes.</title>
        <authorList>
            <person name="Kim S.-J."/>
        </authorList>
    </citation>
    <scope>NUCLEOTIDE SEQUENCE [LARGE SCALE GENOMIC DNA]</scope>
    <source>
        <strain evidence="1 2">IRF9</strain>
    </source>
</reference>
<dbReference type="STRING" id="1424294.Gferi_14590"/>
<accession>A0A1D8GIE4</accession>
<dbReference type="EMBL" id="CP017269">
    <property type="protein sequence ID" value="AOT70693.1"/>
    <property type="molecule type" value="Genomic_DNA"/>
</dbReference>